<dbReference type="Gene3D" id="1.10.150.50">
    <property type="entry name" value="Transcription Factor, Ets-1"/>
    <property type="match status" value="1"/>
</dbReference>
<evidence type="ECO:0000313" key="2">
    <source>
        <dbReference type="Proteomes" id="UP000247702"/>
    </source>
</evidence>
<gene>
    <name evidence="1" type="ORF">RclHR1_01960025</name>
</gene>
<name>A0A2Z6QRH8_9GLOM</name>
<dbReference type="SUPFAM" id="SSF47769">
    <property type="entry name" value="SAM/Pointed domain"/>
    <property type="match status" value="2"/>
</dbReference>
<reference evidence="1 2" key="1">
    <citation type="submission" date="2017-11" db="EMBL/GenBank/DDBJ databases">
        <title>The genome of Rhizophagus clarus HR1 reveals common genetic basis of auxotrophy among arbuscular mycorrhizal fungi.</title>
        <authorList>
            <person name="Kobayashi Y."/>
        </authorList>
    </citation>
    <scope>NUCLEOTIDE SEQUENCE [LARGE SCALE GENOMIC DNA]</scope>
    <source>
        <strain evidence="1 2">HR1</strain>
    </source>
</reference>
<proteinExistence type="predicted"/>
<dbReference type="Proteomes" id="UP000247702">
    <property type="component" value="Unassembled WGS sequence"/>
</dbReference>
<evidence type="ECO:0008006" key="3">
    <source>
        <dbReference type="Google" id="ProtNLM"/>
    </source>
</evidence>
<accession>A0A2Z6QRH8</accession>
<dbReference type="EMBL" id="BEXD01001068">
    <property type="protein sequence ID" value="GBB92075.1"/>
    <property type="molecule type" value="Genomic_DNA"/>
</dbReference>
<organism evidence="1 2">
    <name type="scientific">Rhizophagus clarus</name>
    <dbReference type="NCBI Taxonomy" id="94130"/>
    <lineage>
        <taxon>Eukaryota</taxon>
        <taxon>Fungi</taxon>
        <taxon>Fungi incertae sedis</taxon>
        <taxon>Mucoromycota</taxon>
        <taxon>Glomeromycotina</taxon>
        <taxon>Glomeromycetes</taxon>
        <taxon>Glomerales</taxon>
        <taxon>Glomeraceae</taxon>
        <taxon>Rhizophagus</taxon>
    </lineage>
</organism>
<comment type="caution">
    <text evidence="1">The sequence shown here is derived from an EMBL/GenBank/DDBJ whole genome shotgun (WGS) entry which is preliminary data.</text>
</comment>
<sequence>MSKRTLSITKKIGLNKPQILNAMLACLKFGIMETKFQQKPQKPQIKNPYYFQVKNWSPEEVNQFLKERMGDNWTIKAKEFFEEHKITGSELFILNKLNKLNTYLFRLVLDDKFLYNLNKIIDQLYTKTIYIKDYSSDKFFQTDIHNDKEFFNILHYTKGKGFVSINNNDEIPELIVSLKNLQHNQYYIIDCYTQKELNNFIQLIPKSQNNKSDLFQIKEFKYWSSEEVNKFLKEKLDNRWTIEVEQYFEKKKFTGNQLLKLNLDDINYRIYRYLPIIADIKFEEIVQQLQAKTIYIQDYNYNNKSVIIKNKFYKLIIYNDNHLRDLFSMLKSINNKKKSIRFNSFKKLRNNQYYQIA</sequence>
<keyword evidence="2" id="KW-1185">Reference proteome</keyword>
<dbReference type="AlphaFoldDB" id="A0A2Z6QRH8"/>
<dbReference type="InterPro" id="IPR013761">
    <property type="entry name" value="SAM/pointed_sf"/>
</dbReference>
<evidence type="ECO:0000313" key="1">
    <source>
        <dbReference type="EMBL" id="GBB92075.1"/>
    </source>
</evidence>
<protein>
    <recommendedName>
        <fullName evidence="3">SAM domain-containing protein</fullName>
    </recommendedName>
</protein>